<evidence type="ECO:0000313" key="10">
    <source>
        <dbReference type="EMBL" id="HHO73268.1"/>
    </source>
</evidence>
<dbReference type="PROSITE" id="PS00903">
    <property type="entry name" value="CYT_DCMP_DEAMINASES_1"/>
    <property type="match status" value="1"/>
</dbReference>
<dbReference type="CDD" id="cd01285">
    <property type="entry name" value="nucleoside_deaminase"/>
    <property type="match status" value="1"/>
</dbReference>
<evidence type="ECO:0000256" key="2">
    <source>
        <dbReference type="ARBA" id="ARBA00011738"/>
    </source>
</evidence>
<dbReference type="GO" id="GO:0002100">
    <property type="term" value="P:tRNA wobble adenosine to inosine editing"/>
    <property type="evidence" value="ECO:0007669"/>
    <property type="project" value="UniProtKB-UniRule"/>
</dbReference>
<evidence type="ECO:0000256" key="3">
    <source>
        <dbReference type="ARBA" id="ARBA00022694"/>
    </source>
</evidence>
<dbReference type="EC" id="3.5.4.33" evidence="8"/>
<dbReference type="InterPro" id="IPR016193">
    <property type="entry name" value="Cytidine_deaminase-like"/>
</dbReference>
<dbReference type="GO" id="GO:0052717">
    <property type="term" value="F:tRNA-specific adenosine-34 deaminase activity"/>
    <property type="evidence" value="ECO:0007669"/>
    <property type="project" value="UniProtKB-UniRule"/>
</dbReference>
<dbReference type="PANTHER" id="PTHR11079">
    <property type="entry name" value="CYTOSINE DEAMINASE FAMILY MEMBER"/>
    <property type="match status" value="1"/>
</dbReference>
<dbReference type="AlphaFoldDB" id="A0A7C5WXG6"/>
<comment type="similarity">
    <text evidence="1">Belongs to the cytidine and deoxycytidylate deaminase family. ADAT2 subfamily.</text>
</comment>
<dbReference type="SUPFAM" id="SSF53927">
    <property type="entry name" value="Cytidine deaminase-like"/>
    <property type="match status" value="1"/>
</dbReference>
<feature type="binding site" evidence="8">
    <location>
        <position position="81"/>
    </location>
    <ligand>
        <name>Zn(2+)</name>
        <dbReference type="ChEBI" id="CHEBI:29105"/>
        <note>catalytic</note>
    </ligand>
</feature>
<feature type="binding site" evidence="8">
    <location>
        <position position="84"/>
    </location>
    <ligand>
        <name>Zn(2+)</name>
        <dbReference type="ChEBI" id="CHEBI:29105"/>
        <note>catalytic</note>
    </ligand>
</feature>
<dbReference type="Pfam" id="PF14437">
    <property type="entry name" value="MafB19-deam"/>
    <property type="match status" value="1"/>
</dbReference>
<comment type="subunit">
    <text evidence="2 8">Homodimer.</text>
</comment>
<feature type="binding site" evidence="8">
    <location>
        <position position="51"/>
    </location>
    <ligand>
        <name>Zn(2+)</name>
        <dbReference type="ChEBI" id="CHEBI:29105"/>
        <note>catalytic</note>
    </ligand>
</feature>
<keyword evidence="4 8" id="KW-0479">Metal-binding</keyword>
<name>A0A7C5WXG6_9AQUI</name>
<accession>A0A7C5WXG6</accession>
<comment type="catalytic activity">
    <reaction evidence="7 8">
        <text>adenosine(34) in tRNA + H2O + H(+) = inosine(34) in tRNA + NH4(+)</text>
        <dbReference type="Rhea" id="RHEA:43168"/>
        <dbReference type="Rhea" id="RHEA-COMP:10373"/>
        <dbReference type="Rhea" id="RHEA-COMP:10374"/>
        <dbReference type="ChEBI" id="CHEBI:15377"/>
        <dbReference type="ChEBI" id="CHEBI:15378"/>
        <dbReference type="ChEBI" id="CHEBI:28938"/>
        <dbReference type="ChEBI" id="CHEBI:74411"/>
        <dbReference type="ChEBI" id="CHEBI:82852"/>
        <dbReference type="EC" id="3.5.4.33"/>
    </reaction>
</comment>
<feature type="domain" description="CMP/dCMP-type deaminase" evidence="9">
    <location>
        <begin position="1"/>
        <end position="110"/>
    </location>
</feature>
<proteinExistence type="inferred from homology"/>
<evidence type="ECO:0000259" key="9">
    <source>
        <dbReference type="PROSITE" id="PS51747"/>
    </source>
</evidence>
<protein>
    <recommendedName>
        <fullName evidence="8">tRNA-specific adenosine deaminase</fullName>
        <ecNumber evidence="8">3.5.4.33</ecNumber>
    </recommendedName>
</protein>
<dbReference type="HAMAP" id="MF_00972">
    <property type="entry name" value="tRNA_aden_deaminase"/>
    <property type="match status" value="1"/>
</dbReference>
<dbReference type="EMBL" id="DSAC01000016">
    <property type="protein sequence ID" value="HHO73268.1"/>
    <property type="molecule type" value="Genomic_DNA"/>
</dbReference>
<evidence type="ECO:0000256" key="1">
    <source>
        <dbReference type="ARBA" id="ARBA00010669"/>
    </source>
</evidence>
<keyword evidence="6 8" id="KW-0862">Zinc</keyword>
<evidence type="ECO:0000256" key="4">
    <source>
        <dbReference type="ARBA" id="ARBA00022723"/>
    </source>
</evidence>
<dbReference type="InterPro" id="IPR002125">
    <property type="entry name" value="CMP_dCMP_dom"/>
</dbReference>
<dbReference type="PANTHER" id="PTHR11079:SF202">
    <property type="entry name" value="TRNA-SPECIFIC ADENOSINE DEAMINASE"/>
    <property type="match status" value="1"/>
</dbReference>
<sequence>MEDRWIKECLRQAKRAFDAGEVPVGAVVVKDGKVIAKAHNKVESLRDPTAHAELLAIKKALKKLNQKYLHGCTMYVSLEPCAMCAYALVLVRIDKVVFLAQDERAGAVMSQYNLLDDLSFNHRVKWVYKPVEPAKLMLKEFFKRLR</sequence>
<comment type="cofactor">
    <cofactor evidence="8">
        <name>Zn(2+)</name>
        <dbReference type="ChEBI" id="CHEBI:29105"/>
    </cofactor>
    <text evidence="8">Binds 1 zinc ion per subunit.</text>
</comment>
<comment type="caution">
    <text evidence="10">The sequence shown here is derived from an EMBL/GenBank/DDBJ whole genome shotgun (WGS) entry which is preliminary data.</text>
</comment>
<dbReference type="Gene3D" id="3.40.140.10">
    <property type="entry name" value="Cytidine Deaminase, domain 2"/>
    <property type="match status" value="1"/>
</dbReference>
<reference evidence="10" key="1">
    <citation type="journal article" date="2020" name="mSystems">
        <title>Genome- and Community-Level Interaction Insights into Carbon Utilization and Element Cycling Functions of Hydrothermarchaeota in Hydrothermal Sediment.</title>
        <authorList>
            <person name="Zhou Z."/>
            <person name="Liu Y."/>
            <person name="Xu W."/>
            <person name="Pan J."/>
            <person name="Luo Z.H."/>
            <person name="Li M."/>
        </authorList>
    </citation>
    <scope>NUCLEOTIDE SEQUENCE [LARGE SCALE GENOMIC DNA]</scope>
    <source>
        <strain evidence="10">SpSt-114</strain>
    </source>
</reference>
<evidence type="ECO:0000256" key="5">
    <source>
        <dbReference type="ARBA" id="ARBA00022801"/>
    </source>
</evidence>
<dbReference type="InterPro" id="IPR058535">
    <property type="entry name" value="MafB19-deam"/>
</dbReference>
<dbReference type="PROSITE" id="PS51747">
    <property type="entry name" value="CYT_DCMP_DEAMINASES_2"/>
    <property type="match status" value="1"/>
</dbReference>
<dbReference type="GO" id="GO:0008270">
    <property type="term" value="F:zinc ion binding"/>
    <property type="evidence" value="ECO:0007669"/>
    <property type="project" value="UniProtKB-UniRule"/>
</dbReference>
<evidence type="ECO:0000256" key="6">
    <source>
        <dbReference type="ARBA" id="ARBA00022833"/>
    </source>
</evidence>
<dbReference type="InterPro" id="IPR028883">
    <property type="entry name" value="tRNA_aden_deaminase"/>
</dbReference>
<evidence type="ECO:0000256" key="8">
    <source>
        <dbReference type="HAMAP-Rule" id="MF_00972"/>
    </source>
</evidence>
<feature type="active site" description="Proton donor" evidence="8">
    <location>
        <position position="53"/>
    </location>
</feature>
<organism evidence="10">
    <name type="scientific">Thermocrinis ruber</name>
    <dbReference type="NCBI Taxonomy" id="75906"/>
    <lineage>
        <taxon>Bacteria</taxon>
        <taxon>Pseudomonadati</taxon>
        <taxon>Aquificota</taxon>
        <taxon>Aquificia</taxon>
        <taxon>Aquificales</taxon>
        <taxon>Aquificaceae</taxon>
        <taxon>Thermocrinis</taxon>
    </lineage>
</organism>
<keyword evidence="5 8" id="KW-0378">Hydrolase</keyword>
<gene>
    <name evidence="8" type="primary">tadA</name>
    <name evidence="10" type="ORF">ENN04_01340</name>
</gene>
<evidence type="ECO:0000256" key="7">
    <source>
        <dbReference type="ARBA" id="ARBA00048045"/>
    </source>
</evidence>
<dbReference type="InterPro" id="IPR016192">
    <property type="entry name" value="APOBEC/CMP_deaminase_Zn-bd"/>
</dbReference>
<keyword evidence="3 8" id="KW-0819">tRNA processing</keyword>
<comment type="function">
    <text evidence="8">Catalyzes the deamination of adenosine to inosine at the wobble position 34 of tRNA(Arg2).</text>
</comment>